<feature type="compositionally biased region" description="Low complexity" evidence="3">
    <location>
        <begin position="229"/>
        <end position="244"/>
    </location>
</feature>
<comment type="caution">
    <text evidence="4">The sequence shown here is derived from an EMBL/GenBank/DDBJ whole genome shotgun (WGS) entry which is preliminary data.</text>
</comment>
<dbReference type="GO" id="GO:0007283">
    <property type="term" value="P:spermatogenesis"/>
    <property type="evidence" value="ECO:0007669"/>
    <property type="project" value="TreeGrafter"/>
</dbReference>
<feature type="compositionally biased region" description="Low complexity" evidence="3">
    <location>
        <begin position="163"/>
        <end position="178"/>
    </location>
</feature>
<feature type="compositionally biased region" description="Basic and acidic residues" evidence="3">
    <location>
        <begin position="246"/>
        <end position="258"/>
    </location>
</feature>
<comment type="similarity">
    <text evidence="1">Belongs to the CFAP97 family.</text>
</comment>
<dbReference type="InterPro" id="IPR038791">
    <property type="entry name" value="Cfap97/Hemingway"/>
</dbReference>
<evidence type="ECO:0000313" key="4">
    <source>
        <dbReference type="EMBL" id="PWA29380.1"/>
    </source>
</evidence>
<reference evidence="4 5" key="1">
    <citation type="journal article" date="2018" name="G3 (Bethesda)">
        <title>A High-Quality Reference Genome for the Invasive Mosquitofish Gambusia affinis Using a Chicago Library.</title>
        <authorList>
            <person name="Hoffberg S.L."/>
            <person name="Troendle N.J."/>
            <person name="Glenn T.C."/>
            <person name="Mahmud O."/>
            <person name="Louha S."/>
            <person name="Chalopin D."/>
            <person name="Bennetzen J.L."/>
            <person name="Mauricio R."/>
        </authorList>
    </citation>
    <scope>NUCLEOTIDE SEQUENCE [LARGE SCALE GENOMIC DNA]</scope>
    <source>
        <strain evidence="4">NE01/NJP1002.9</strain>
        <tissue evidence="4">Muscle</tissue>
    </source>
</reference>
<evidence type="ECO:0000256" key="1">
    <source>
        <dbReference type="ARBA" id="ARBA00008315"/>
    </source>
</evidence>
<dbReference type="Pfam" id="PF13879">
    <property type="entry name" value="Hmw_CFAP97"/>
    <property type="match status" value="1"/>
</dbReference>
<evidence type="ECO:0000256" key="2">
    <source>
        <dbReference type="ARBA" id="ARBA00021424"/>
    </source>
</evidence>
<protein>
    <recommendedName>
        <fullName evidence="2">Cilia- and flagella-associated protein 97</fullName>
    </recommendedName>
</protein>
<dbReference type="STRING" id="33528.ENSGAFP00000008093"/>
<feature type="region of interest" description="Disordered" evidence="3">
    <location>
        <begin position="64"/>
        <end position="101"/>
    </location>
</feature>
<organism evidence="4 5">
    <name type="scientific">Gambusia affinis</name>
    <name type="common">Western mosquitofish</name>
    <name type="synonym">Heterandria affinis</name>
    <dbReference type="NCBI Taxonomy" id="33528"/>
    <lineage>
        <taxon>Eukaryota</taxon>
        <taxon>Metazoa</taxon>
        <taxon>Chordata</taxon>
        <taxon>Craniata</taxon>
        <taxon>Vertebrata</taxon>
        <taxon>Euteleostomi</taxon>
        <taxon>Actinopterygii</taxon>
        <taxon>Neopterygii</taxon>
        <taxon>Teleostei</taxon>
        <taxon>Neoteleostei</taxon>
        <taxon>Acanthomorphata</taxon>
        <taxon>Ovalentaria</taxon>
        <taxon>Atherinomorphae</taxon>
        <taxon>Cyprinodontiformes</taxon>
        <taxon>Poeciliidae</taxon>
        <taxon>Poeciliinae</taxon>
        <taxon>Gambusia</taxon>
    </lineage>
</organism>
<feature type="compositionally biased region" description="Basic and acidic residues" evidence="3">
    <location>
        <begin position="390"/>
        <end position="400"/>
    </location>
</feature>
<feature type="compositionally biased region" description="Polar residues" evidence="3">
    <location>
        <begin position="264"/>
        <end position="273"/>
    </location>
</feature>
<keyword evidence="5" id="KW-1185">Reference proteome</keyword>
<evidence type="ECO:0000313" key="5">
    <source>
        <dbReference type="Proteomes" id="UP000250572"/>
    </source>
</evidence>
<sequence length="513" mass="56567">MFTSSELEGEVDHSFFDSDGDSGRNVGEKREKDLKMKKQIPSTLQRESVKLSGHLAVDLHSRTEKTKRHLKEVENKSGNKTDALSISFRQDEPIHEGKDELNLHSKRASGAFLTMTADIQSDGDNQRQNDTRISALAFPASSNEQMPRKLVKNQHPKNSPPTSNEASTDADSESSFSSQRGFLNSSNLSKPTESFVRRKTRGTRRGSAESQDLPNMSTDESDGSVTDVSPLSSPDSGSLQSLSSEAVKEGHKAQREPKTLPSGAFSNVRQAVDSNPDVDECSSGLESHLEQKMVLQISGGFVRKNFSFTDNEVRRIDYENKRLLQALSNISSRSRAEKLPKKNASVSRGASVAFYPHSAQNRDRQQRRIQQENLVLLKKLQSTQATPGLRRAEQLADHQRRTSMPSYRAFSGGSSRLSCAFIRPRPVASSAALINTYTNRTSVPGSTSEVSRSVDDDALHRHVEPEVKTLEAIGFEDLGKAVSESGELPLCWALADVGGQPRPSEIEWVDEAE</sequence>
<dbReference type="InterPro" id="IPR029488">
    <property type="entry name" value="Hmw/CFAP97"/>
</dbReference>
<dbReference type="EMBL" id="NHOQ01000621">
    <property type="protein sequence ID" value="PWA29380.1"/>
    <property type="molecule type" value="Genomic_DNA"/>
</dbReference>
<accession>A0A315WBY8</accession>
<dbReference type="AlphaFoldDB" id="A0A315WBY8"/>
<dbReference type="PANTHER" id="PTHR23035:SF1">
    <property type="entry name" value="CILIA- AND FLAGELLA-ASSOCIATED PROTEIN 97"/>
    <property type="match status" value="1"/>
</dbReference>
<feature type="compositionally biased region" description="Basic and acidic residues" evidence="3">
    <location>
        <begin position="26"/>
        <end position="36"/>
    </location>
</feature>
<proteinExistence type="inferred from homology"/>
<name>A0A315WBY8_GAMAF</name>
<dbReference type="PANTHER" id="PTHR23035">
    <property type="entry name" value="CILIA- AND FLAGELLA-ASSOCIATED PROTEIN 97-RELATED"/>
    <property type="match status" value="1"/>
</dbReference>
<feature type="compositionally biased region" description="Polar residues" evidence="3">
    <location>
        <begin position="208"/>
        <end position="227"/>
    </location>
</feature>
<feature type="region of interest" description="Disordered" evidence="3">
    <location>
        <begin position="1"/>
        <end position="45"/>
    </location>
</feature>
<evidence type="ECO:0000256" key="3">
    <source>
        <dbReference type="SAM" id="MobiDB-lite"/>
    </source>
</evidence>
<feature type="region of interest" description="Disordered" evidence="3">
    <location>
        <begin position="137"/>
        <end position="284"/>
    </location>
</feature>
<dbReference type="Proteomes" id="UP000250572">
    <property type="component" value="Unassembled WGS sequence"/>
</dbReference>
<feature type="compositionally biased region" description="Polar residues" evidence="3">
    <location>
        <begin position="179"/>
        <end position="192"/>
    </location>
</feature>
<feature type="region of interest" description="Disordered" evidence="3">
    <location>
        <begin position="390"/>
        <end position="409"/>
    </location>
</feature>
<gene>
    <name evidence="4" type="ORF">CCH79_00013984</name>
</gene>
<feature type="compositionally biased region" description="Basic and acidic residues" evidence="3">
    <location>
        <begin position="89"/>
        <end position="101"/>
    </location>
</feature>